<accession>R2Y493</accession>
<feature type="region of interest" description="Disordered" evidence="1">
    <location>
        <begin position="1"/>
        <end position="35"/>
    </location>
</feature>
<dbReference type="PATRIC" id="fig|1158614.3.peg.1383"/>
<evidence type="ECO:0000256" key="2">
    <source>
        <dbReference type="SAM" id="Phobius"/>
    </source>
</evidence>
<dbReference type="OrthoDB" id="9943736at2"/>
<evidence type="ECO:0000313" key="4">
    <source>
        <dbReference type="EMBL" id="EOW83269.1"/>
    </source>
</evidence>
<dbReference type="AlphaFoldDB" id="R2Y493"/>
<dbReference type="RefSeq" id="WP_010779790.1">
    <property type="nucleotide sequence ID" value="NZ_ASWH01000001.1"/>
</dbReference>
<dbReference type="HOGENOM" id="CLU_2682089_0_0_9"/>
<evidence type="ECO:0000313" key="6">
    <source>
        <dbReference type="Proteomes" id="UP000014160"/>
    </source>
</evidence>
<keyword evidence="6" id="KW-1185">Reference proteome</keyword>
<protein>
    <submittedName>
        <fullName evidence="3">LPXTG-domain-containing protein cell wall anchor domain</fullName>
    </submittedName>
</protein>
<evidence type="ECO:0000256" key="1">
    <source>
        <dbReference type="SAM" id="MobiDB-lite"/>
    </source>
</evidence>
<dbReference type="NCBIfam" id="TIGR01167">
    <property type="entry name" value="LPXTG_anchor"/>
    <property type="match status" value="1"/>
</dbReference>
<name>R2Y493_9ENTE</name>
<gene>
    <name evidence="4" type="ORF">I592_02596</name>
    <name evidence="3" type="ORF">UKC_01371</name>
</gene>
<comment type="caution">
    <text evidence="3">The sequence shown here is derived from an EMBL/GenBank/DDBJ whole genome shotgun (WGS) entry which is preliminary data.</text>
</comment>
<proteinExistence type="predicted"/>
<reference evidence="4 6" key="2">
    <citation type="submission" date="2013-03" db="EMBL/GenBank/DDBJ databases">
        <title>The Genome Sequence of Enterococcus gilvus ATCC BAA-350 (PacBio/Illumina hybrid assembly).</title>
        <authorList>
            <consortium name="The Broad Institute Genomics Platform"/>
            <consortium name="The Broad Institute Genome Sequencing Center for Infectious Disease"/>
            <person name="Earl A."/>
            <person name="Russ C."/>
            <person name="Gilmore M."/>
            <person name="Surin D."/>
            <person name="Walker B."/>
            <person name="Young S."/>
            <person name="Zeng Q."/>
            <person name="Gargeya S."/>
            <person name="Fitzgerald M."/>
            <person name="Haas B."/>
            <person name="Abouelleil A."/>
            <person name="Allen A.W."/>
            <person name="Alvarado L."/>
            <person name="Arachchi H.M."/>
            <person name="Berlin A.M."/>
            <person name="Chapman S.B."/>
            <person name="Gainer-Dewar J."/>
            <person name="Goldberg J."/>
            <person name="Griggs A."/>
            <person name="Gujja S."/>
            <person name="Hansen M."/>
            <person name="Howarth C."/>
            <person name="Imamovic A."/>
            <person name="Ireland A."/>
            <person name="Larimer J."/>
            <person name="McCowan C."/>
            <person name="Murphy C."/>
            <person name="Pearson M."/>
            <person name="Poon T.W."/>
            <person name="Priest M."/>
            <person name="Roberts A."/>
            <person name="Saif S."/>
            <person name="Shea T."/>
            <person name="Sisk P."/>
            <person name="Sykes S."/>
            <person name="Wortman J."/>
            <person name="Nusbaum C."/>
            <person name="Birren B."/>
        </authorList>
    </citation>
    <scope>NUCLEOTIDE SEQUENCE [LARGE SCALE GENOMIC DNA]</scope>
    <source>
        <strain evidence="4 6">ATCC BAA-350</strain>
    </source>
</reference>
<dbReference type="Proteomes" id="UP000014160">
    <property type="component" value="Unassembled WGS sequence"/>
</dbReference>
<evidence type="ECO:0000313" key="3">
    <source>
        <dbReference type="EMBL" id="EOI57157.1"/>
    </source>
</evidence>
<sequence length="75" mass="8346">MENEIHIEGYLGSAEQQPSESAGKESEHKTAQVTNVQVTRAYPQTGESQNHYLMFSGLCLLLLLLVVKPKRTTKS</sequence>
<organism evidence="3 5">
    <name type="scientific">Enterococcus gilvus ATCC BAA-350</name>
    <dbReference type="NCBI Taxonomy" id="1158614"/>
    <lineage>
        <taxon>Bacteria</taxon>
        <taxon>Bacillati</taxon>
        <taxon>Bacillota</taxon>
        <taxon>Bacilli</taxon>
        <taxon>Lactobacillales</taxon>
        <taxon>Enterococcaceae</taxon>
        <taxon>Enterococcus</taxon>
    </lineage>
</organism>
<keyword evidence="2" id="KW-0812">Transmembrane</keyword>
<evidence type="ECO:0000313" key="5">
    <source>
        <dbReference type="Proteomes" id="UP000013750"/>
    </source>
</evidence>
<dbReference type="eggNOG" id="ENOG50307X9">
    <property type="taxonomic scope" value="Bacteria"/>
</dbReference>
<reference evidence="3 5" key="1">
    <citation type="submission" date="2013-02" db="EMBL/GenBank/DDBJ databases">
        <title>The Genome Sequence of Enterococcus gilvus ATCC BAA-350.</title>
        <authorList>
            <consortium name="The Broad Institute Genome Sequencing Platform"/>
            <consortium name="The Broad Institute Genome Sequencing Center for Infectious Disease"/>
            <person name="Earl A.M."/>
            <person name="Gilmore M.S."/>
            <person name="Lebreton F."/>
            <person name="Walker B."/>
            <person name="Young S.K."/>
            <person name="Zeng Q."/>
            <person name="Gargeya S."/>
            <person name="Fitzgerald M."/>
            <person name="Haas B."/>
            <person name="Abouelleil A."/>
            <person name="Alvarado L."/>
            <person name="Arachchi H.M."/>
            <person name="Berlin A.M."/>
            <person name="Chapman S.B."/>
            <person name="Dewar J."/>
            <person name="Goldberg J."/>
            <person name="Griggs A."/>
            <person name="Gujja S."/>
            <person name="Hansen M."/>
            <person name="Howarth C."/>
            <person name="Imamovic A."/>
            <person name="Larimer J."/>
            <person name="McCowan C."/>
            <person name="Murphy C."/>
            <person name="Neiman D."/>
            <person name="Pearson M."/>
            <person name="Priest M."/>
            <person name="Roberts A."/>
            <person name="Saif S."/>
            <person name="Shea T."/>
            <person name="Sisk P."/>
            <person name="Sykes S."/>
            <person name="Wortman J."/>
            <person name="Nusbaum C."/>
            <person name="Birren B."/>
        </authorList>
    </citation>
    <scope>NUCLEOTIDE SEQUENCE [LARGE SCALE GENOMIC DNA]</scope>
    <source>
        <strain evidence="3 5">ATCC BAA-350</strain>
    </source>
</reference>
<dbReference type="Proteomes" id="UP000013750">
    <property type="component" value="Unassembled WGS sequence"/>
</dbReference>
<dbReference type="EMBL" id="AJDQ01000006">
    <property type="protein sequence ID" value="EOI57157.1"/>
    <property type="molecule type" value="Genomic_DNA"/>
</dbReference>
<feature type="transmembrane region" description="Helical" evidence="2">
    <location>
        <begin position="51"/>
        <end position="67"/>
    </location>
</feature>
<dbReference type="EMBL" id="ASWH01000001">
    <property type="protein sequence ID" value="EOW83269.1"/>
    <property type="molecule type" value="Genomic_DNA"/>
</dbReference>
<keyword evidence="2" id="KW-0472">Membrane</keyword>
<keyword evidence="2" id="KW-1133">Transmembrane helix</keyword>